<gene>
    <name evidence="2" type="ORF">BON30_37965</name>
</gene>
<dbReference type="OrthoDB" id="5377905at2"/>
<sequence>MLRRASSWLLLVLLVFAGCSRCGDNKQGGVKTLSPARFLPRDAQASLVVPDLGVLGEKLGRLQNLKLANFLAQLQNAQSAEALVSSIMRQVGVDLRNRQAMEAAGIDPSRGAGVALLGGQQAFSVLGMKDEKQLTETFARLARDRLGASERAEQKVPGGTLLTFSRPTASAPSLGLLLTDGYALVGPGEVVPRLSGFATLPPEQSLEGEPLLSDSLKRLPAERDFYAFLPGGAGFLVPAGTTQAVTLVGSLSERAITVRLDTPWPGAQDTLAAFSPQKAAELLGYLPEDSFLVLRYQGDATRLNDLWPYLAGSVVARAVQDSGFDVKGELLERLEPGSVAGVSLSPTVQLGAGLPSLDPRRTNPFRYVQLVAVGDGKDAAGLASLLEKLPPVAKRFGAEIQPSDVNGQRVYLTTYARGEGAHLASVGDKVVLAAPRARLESMLPRLAAAPGAPPVAEELRGALQEPALGAVLDLRKLAEAVKALPSEAWGIGGFAIKATTVRFLDATDDLRAVTLGVSSKDKALQAELTLWLAARP</sequence>
<organism evidence="2 3">
    <name type="scientific">Cystobacter ferrugineus</name>
    <dbReference type="NCBI Taxonomy" id="83449"/>
    <lineage>
        <taxon>Bacteria</taxon>
        <taxon>Pseudomonadati</taxon>
        <taxon>Myxococcota</taxon>
        <taxon>Myxococcia</taxon>
        <taxon>Myxococcales</taxon>
        <taxon>Cystobacterineae</taxon>
        <taxon>Archangiaceae</taxon>
        <taxon>Cystobacter</taxon>
    </lineage>
</organism>
<reference evidence="2 3" key="2">
    <citation type="submission" date="2016-12" db="EMBL/GenBank/DDBJ databases">
        <title>Draft Genome Sequence of Cystobacter ferrugineus Strain Cbfe23.</title>
        <authorList>
            <person name="Akbar S."/>
            <person name="Dowd S.E."/>
            <person name="Stevens D.C."/>
        </authorList>
    </citation>
    <scope>NUCLEOTIDE SEQUENCE [LARGE SCALE GENOMIC DNA]</scope>
    <source>
        <strain evidence="2 3">Cbfe23</strain>
    </source>
</reference>
<feature type="signal peptide" evidence="1">
    <location>
        <begin position="1"/>
        <end position="17"/>
    </location>
</feature>
<proteinExistence type="predicted"/>
<evidence type="ECO:0000313" key="2">
    <source>
        <dbReference type="EMBL" id="OJH35338.1"/>
    </source>
</evidence>
<comment type="caution">
    <text evidence="2">The sequence shown here is derived from an EMBL/GenBank/DDBJ whole genome shotgun (WGS) entry which is preliminary data.</text>
</comment>
<evidence type="ECO:0008006" key="4">
    <source>
        <dbReference type="Google" id="ProtNLM"/>
    </source>
</evidence>
<accession>A0A1L9AZ87</accession>
<evidence type="ECO:0000313" key="3">
    <source>
        <dbReference type="Proteomes" id="UP000182229"/>
    </source>
</evidence>
<reference evidence="3" key="1">
    <citation type="submission" date="2016-11" db="EMBL/GenBank/DDBJ databases">
        <authorList>
            <person name="Shukria A."/>
            <person name="Stevens D.C."/>
        </authorList>
    </citation>
    <scope>NUCLEOTIDE SEQUENCE [LARGE SCALE GENOMIC DNA]</scope>
    <source>
        <strain evidence="3">Cbfe23</strain>
    </source>
</reference>
<evidence type="ECO:0000256" key="1">
    <source>
        <dbReference type="SAM" id="SignalP"/>
    </source>
</evidence>
<keyword evidence="1" id="KW-0732">Signal</keyword>
<protein>
    <recommendedName>
        <fullName evidence="4">Lipoprotein</fullName>
    </recommendedName>
</protein>
<dbReference type="RefSeq" id="WP_071903436.1">
    <property type="nucleotide sequence ID" value="NZ_MPIN01000014.1"/>
</dbReference>
<dbReference type="Proteomes" id="UP000182229">
    <property type="component" value="Unassembled WGS sequence"/>
</dbReference>
<dbReference type="EMBL" id="MPIN01000014">
    <property type="protein sequence ID" value="OJH35338.1"/>
    <property type="molecule type" value="Genomic_DNA"/>
</dbReference>
<dbReference type="PROSITE" id="PS51257">
    <property type="entry name" value="PROKAR_LIPOPROTEIN"/>
    <property type="match status" value="1"/>
</dbReference>
<name>A0A1L9AZ87_9BACT</name>
<feature type="chain" id="PRO_5012205623" description="Lipoprotein" evidence="1">
    <location>
        <begin position="18"/>
        <end position="536"/>
    </location>
</feature>
<dbReference type="STRING" id="83449.BON30_37965"/>
<keyword evidence="3" id="KW-1185">Reference proteome</keyword>
<dbReference type="AlphaFoldDB" id="A0A1L9AZ87"/>